<feature type="chain" id="PRO_5042552048" evidence="1">
    <location>
        <begin position="20"/>
        <end position="119"/>
    </location>
</feature>
<proteinExistence type="predicted"/>
<keyword evidence="1" id="KW-0732">Signal</keyword>
<dbReference type="Proteomes" id="UP001217476">
    <property type="component" value="Chromosome"/>
</dbReference>
<evidence type="ECO:0000313" key="2">
    <source>
        <dbReference type="EMBL" id="WEK04314.1"/>
    </source>
</evidence>
<sequence>MRLIWIGLLFAPLASPCMAETVATDWPAEKCAVYEAAWNQSLDAFGSDEMNFAFLAGNENFIASGCSEAGEICPRSEQELEIANALSLAMINAGAASTFLPFHCPQPESAADGWSGPGL</sequence>
<accession>A0AAJ6B0I7</accession>
<dbReference type="EMBL" id="CP119312">
    <property type="protein sequence ID" value="WEK04314.1"/>
    <property type="molecule type" value="Genomic_DNA"/>
</dbReference>
<reference evidence="2" key="1">
    <citation type="submission" date="2023-03" db="EMBL/GenBank/DDBJ databases">
        <title>Andean soil-derived lignocellulolytic bacterial consortium as a source of novel taxa and putative plastic-active enzymes.</title>
        <authorList>
            <person name="Diaz-Garcia L."/>
            <person name="Chuvochina M."/>
            <person name="Feuerriegel G."/>
            <person name="Bunk B."/>
            <person name="Sproer C."/>
            <person name="Streit W.R."/>
            <person name="Rodriguez L.M."/>
            <person name="Overmann J."/>
            <person name="Jimenez D.J."/>
        </authorList>
    </citation>
    <scope>NUCLEOTIDE SEQUENCE</scope>
    <source>
        <strain evidence="2">MAG 4196</strain>
    </source>
</reference>
<dbReference type="AlphaFoldDB" id="A0AAJ6B0I7"/>
<organism evidence="2 3">
    <name type="scientific">Candidatus Devosia phytovorans</name>
    <dbReference type="NCBI Taxonomy" id="3121372"/>
    <lineage>
        <taxon>Bacteria</taxon>
        <taxon>Pseudomonadati</taxon>
        <taxon>Pseudomonadota</taxon>
        <taxon>Alphaproteobacteria</taxon>
        <taxon>Hyphomicrobiales</taxon>
        <taxon>Devosiaceae</taxon>
        <taxon>Devosia</taxon>
    </lineage>
</organism>
<feature type="signal peptide" evidence="1">
    <location>
        <begin position="1"/>
        <end position="19"/>
    </location>
</feature>
<evidence type="ECO:0000256" key="1">
    <source>
        <dbReference type="SAM" id="SignalP"/>
    </source>
</evidence>
<name>A0AAJ6B0I7_9HYPH</name>
<gene>
    <name evidence="2" type="ORF">P0Y65_19385</name>
</gene>
<protein>
    <submittedName>
        <fullName evidence="2">Uncharacterized protein</fullName>
    </submittedName>
</protein>
<evidence type="ECO:0000313" key="3">
    <source>
        <dbReference type="Proteomes" id="UP001217476"/>
    </source>
</evidence>